<evidence type="ECO:0000313" key="2">
    <source>
        <dbReference type="EMBL" id="RCN39918.1"/>
    </source>
</evidence>
<keyword evidence="3" id="KW-1185">Reference proteome</keyword>
<keyword evidence="1" id="KW-1133">Transmembrane helix</keyword>
<dbReference type="PANTHER" id="PTHR43550:SF3">
    <property type="entry name" value="3-KETODIHYDROSPHINGOSINE REDUCTASE"/>
    <property type="match status" value="1"/>
</dbReference>
<feature type="transmembrane region" description="Helical" evidence="1">
    <location>
        <begin position="89"/>
        <end position="107"/>
    </location>
</feature>
<name>A0A368G895_ANCCA</name>
<comment type="caution">
    <text evidence="2">The sequence shown here is derived from an EMBL/GenBank/DDBJ whole genome shotgun (WGS) entry which is preliminary data.</text>
</comment>
<dbReference type="EMBL" id="JOJR01000313">
    <property type="protein sequence ID" value="RCN39918.1"/>
    <property type="molecule type" value="Genomic_DNA"/>
</dbReference>
<organism evidence="2 3">
    <name type="scientific">Ancylostoma caninum</name>
    <name type="common">Dog hookworm</name>
    <dbReference type="NCBI Taxonomy" id="29170"/>
    <lineage>
        <taxon>Eukaryota</taxon>
        <taxon>Metazoa</taxon>
        <taxon>Ecdysozoa</taxon>
        <taxon>Nematoda</taxon>
        <taxon>Chromadorea</taxon>
        <taxon>Rhabditida</taxon>
        <taxon>Rhabditina</taxon>
        <taxon>Rhabditomorpha</taxon>
        <taxon>Strongyloidea</taxon>
        <taxon>Ancylostomatidae</taxon>
        <taxon>Ancylostomatinae</taxon>
        <taxon>Ancylostoma</taxon>
    </lineage>
</organism>
<sequence>MELLPYNISISVLYPSNTDSESFRVKAVGRMDETRLIADSFGLFTPQEVAEAHVKDIENGNCSTSMGLGGWMLGIATAGASPEPSVSRAFIQVLLAGVCRFVALVYLGNFNRIVKKHYQQRQLQQELQESGQ</sequence>
<dbReference type="GO" id="GO:0006666">
    <property type="term" value="P:3-keto-sphinganine metabolic process"/>
    <property type="evidence" value="ECO:0007669"/>
    <property type="project" value="TreeGrafter"/>
</dbReference>
<keyword evidence="1" id="KW-0472">Membrane</keyword>
<gene>
    <name evidence="2" type="ORF">ANCCAN_14138</name>
</gene>
<evidence type="ECO:0000256" key="1">
    <source>
        <dbReference type="SAM" id="Phobius"/>
    </source>
</evidence>
<dbReference type="Proteomes" id="UP000252519">
    <property type="component" value="Unassembled WGS sequence"/>
</dbReference>
<proteinExistence type="predicted"/>
<keyword evidence="1" id="KW-0812">Transmembrane</keyword>
<dbReference type="GO" id="GO:0030148">
    <property type="term" value="P:sphingolipid biosynthetic process"/>
    <property type="evidence" value="ECO:0007669"/>
    <property type="project" value="TreeGrafter"/>
</dbReference>
<evidence type="ECO:0000313" key="3">
    <source>
        <dbReference type="Proteomes" id="UP000252519"/>
    </source>
</evidence>
<protein>
    <submittedName>
        <fullName evidence="2">3-ketodihydrosphingosine reductase domain protein</fullName>
    </submittedName>
</protein>
<dbReference type="OrthoDB" id="37659at2759"/>
<reference evidence="2 3" key="1">
    <citation type="submission" date="2014-10" db="EMBL/GenBank/DDBJ databases">
        <title>Draft genome of the hookworm Ancylostoma caninum.</title>
        <authorList>
            <person name="Mitreva M."/>
        </authorList>
    </citation>
    <scope>NUCLEOTIDE SEQUENCE [LARGE SCALE GENOMIC DNA]</scope>
    <source>
        <strain evidence="2 3">Baltimore</strain>
    </source>
</reference>
<dbReference type="AlphaFoldDB" id="A0A368G895"/>
<accession>A0A368G895</accession>
<dbReference type="GO" id="GO:0047560">
    <property type="term" value="F:3-dehydrosphinganine reductase activity"/>
    <property type="evidence" value="ECO:0007669"/>
    <property type="project" value="TreeGrafter"/>
</dbReference>
<dbReference type="STRING" id="29170.A0A368G895"/>
<dbReference type="GO" id="GO:0005789">
    <property type="term" value="C:endoplasmic reticulum membrane"/>
    <property type="evidence" value="ECO:0007669"/>
    <property type="project" value="TreeGrafter"/>
</dbReference>
<dbReference type="PANTHER" id="PTHR43550">
    <property type="entry name" value="3-KETODIHYDROSPHINGOSINE REDUCTASE"/>
    <property type="match status" value="1"/>
</dbReference>